<protein>
    <recommendedName>
        <fullName evidence="9">Aminotransferase class I/classII large domain-containing protein</fullName>
    </recommendedName>
</protein>
<dbReference type="CDD" id="cd00609">
    <property type="entry name" value="AAT_like"/>
    <property type="match status" value="1"/>
</dbReference>
<dbReference type="InterPro" id="IPR015421">
    <property type="entry name" value="PyrdxlP-dep_Trfase_major"/>
</dbReference>
<evidence type="ECO:0000259" key="9">
    <source>
        <dbReference type="Pfam" id="PF00155"/>
    </source>
</evidence>
<evidence type="ECO:0000256" key="3">
    <source>
        <dbReference type="ARBA" id="ARBA00022605"/>
    </source>
</evidence>
<dbReference type="InterPro" id="IPR005861">
    <property type="entry name" value="HisP_aminotrans"/>
</dbReference>
<dbReference type="InterPro" id="IPR004839">
    <property type="entry name" value="Aminotransferase_I/II_large"/>
</dbReference>
<accession>A0A0F9F139</accession>
<evidence type="ECO:0000256" key="7">
    <source>
        <dbReference type="ARBA" id="ARBA00029440"/>
    </source>
</evidence>
<name>A0A0F9F139_9ZZZZ</name>
<keyword evidence="2" id="KW-0032">Aminotransferase</keyword>
<keyword evidence="3" id="KW-0028">Amino-acid biosynthesis</keyword>
<feature type="region of interest" description="Disordered" evidence="8">
    <location>
        <begin position="344"/>
        <end position="370"/>
    </location>
</feature>
<proteinExistence type="inferred from homology"/>
<dbReference type="PANTHER" id="PTHR42885:SF2">
    <property type="entry name" value="HISTIDINOL-PHOSPHATE AMINOTRANSFERASE"/>
    <property type="match status" value="1"/>
</dbReference>
<dbReference type="GO" id="GO:0004400">
    <property type="term" value="F:histidinol-phosphate transaminase activity"/>
    <property type="evidence" value="ECO:0007669"/>
    <property type="project" value="InterPro"/>
</dbReference>
<reference evidence="10" key="1">
    <citation type="journal article" date="2015" name="Nature">
        <title>Complex archaea that bridge the gap between prokaryotes and eukaryotes.</title>
        <authorList>
            <person name="Spang A."/>
            <person name="Saw J.H."/>
            <person name="Jorgensen S.L."/>
            <person name="Zaremba-Niedzwiedzka K."/>
            <person name="Martijn J."/>
            <person name="Lind A.E."/>
            <person name="van Eijk R."/>
            <person name="Schleper C."/>
            <person name="Guy L."/>
            <person name="Ettema T.J."/>
        </authorList>
    </citation>
    <scope>NUCLEOTIDE SEQUENCE</scope>
</reference>
<evidence type="ECO:0000256" key="6">
    <source>
        <dbReference type="ARBA" id="ARBA00023102"/>
    </source>
</evidence>
<dbReference type="InterPro" id="IPR015424">
    <property type="entry name" value="PyrdxlP-dep_Trfase"/>
</dbReference>
<evidence type="ECO:0000256" key="5">
    <source>
        <dbReference type="ARBA" id="ARBA00022898"/>
    </source>
</evidence>
<evidence type="ECO:0000256" key="8">
    <source>
        <dbReference type="SAM" id="MobiDB-lite"/>
    </source>
</evidence>
<dbReference type="EMBL" id="LAZR01022951">
    <property type="protein sequence ID" value="KKL80118.1"/>
    <property type="molecule type" value="Genomic_DNA"/>
</dbReference>
<gene>
    <name evidence="10" type="ORF">LCGC14_2007960</name>
</gene>
<feature type="compositionally biased region" description="Basic residues" evidence="8">
    <location>
        <begin position="352"/>
        <end position="370"/>
    </location>
</feature>
<dbReference type="Pfam" id="PF00155">
    <property type="entry name" value="Aminotran_1_2"/>
    <property type="match status" value="1"/>
</dbReference>
<dbReference type="NCBIfam" id="TIGR01141">
    <property type="entry name" value="hisC"/>
    <property type="match status" value="1"/>
</dbReference>
<dbReference type="Gene3D" id="3.90.1150.10">
    <property type="entry name" value="Aspartate Aminotransferase, domain 1"/>
    <property type="match status" value="1"/>
</dbReference>
<dbReference type="GO" id="GO:0030170">
    <property type="term" value="F:pyridoxal phosphate binding"/>
    <property type="evidence" value="ECO:0007669"/>
    <property type="project" value="InterPro"/>
</dbReference>
<comment type="cofactor">
    <cofactor evidence="1">
        <name>pyridoxal 5'-phosphate</name>
        <dbReference type="ChEBI" id="CHEBI:597326"/>
    </cofactor>
</comment>
<comment type="caution">
    <text evidence="10">The sequence shown here is derived from an EMBL/GenBank/DDBJ whole genome shotgun (WGS) entry which is preliminary data.</text>
</comment>
<dbReference type="Gene3D" id="3.40.640.10">
    <property type="entry name" value="Type I PLP-dependent aspartate aminotransferase-like (Major domain)"/>
    <property type="match status" value="1"/>
</dbReference>
<evidence type="ECO:0000256" key="4">
    <source>
        <dbReference type="ARBA" id="ARBA00022679"/>
    </source>
</evidence>
<dbReference type="InterPro" id="IPR015422">
    <property type="entry name" value="PyrdxlP-dep_Trfase_small"/>
</dbReference>
<evidence type="ECO:0000313" key="10">
    <source>
        <dbReference type="EMBL" id="KKL80118.1"/>
    </source>
</evidence>
<evidence type="ECO:0000256" key="2">
    <source>
        <dbReference type="ARBA" id="ARBA00022576"/>
    </source>
</evidence>
<keyword evidence="5" id="KW-0663">Pyridoxal phosphate</keyword>
<sequence>MARKLDIKRLVKPCVRRLRAYAAEEPASVRVKLDANESPYGYSLSRRAIASNRYPDPEGAGVRRMLARQMRVPMGQIMLGNGSDELIYYLVTTFGGPVLYPTPTFVMYGHIARALGEKPVEVPLLDDFDLDGKAMLAAIRRERPKLIFLATPNNPTGNCYSADTILKLLENTRGLLVIDEAYMDFASEKGFVPLLLDYPNMVIMRTLSKVGLAALRLGYIVASEEIIGEVNKVRLPFNVNAFSQAHAEEALADKKGAKLYLKAIVRERKRLMEELGKFQALEVFPSEANFILFRITKGDAAKVHARLLKKGVLVRNVDAAVRGALRVSVGRDKENTAFLKAMKEIMNEKGPARKKKRKGRKKHKRDKDKA</sequence>
<dbReference type="PANTHER" id="PTHR42885">
    <property type="entry name" value="HISTIDINOL-PHOSPHATE AMINOTRANSFERASE-RELATED"/>
    <property type="match status" value="1"/>
</dbReference>
<organism evidence="10">
    <name type="scientific">marine sediment metagenome</name>
    <dbReference type="NCBI Taxonomy" id="412755"/>
    <lineage>
        <taxon>unclassified sequences</taxon>
        <taxon>metagenomes</taxon>
        <taxon>ecological metagenomes</taxon>
    </lineage>
</organism>
<feature type="domain" description="Aminotransferase class I/classII large" evidence="9">
    <location>
        <begin position="52"/>
        <end position="339"/>
    </location>
</feature>
<comment type="pathway">
    <text evidence="7">Amino-acid biosynthesis.</text>
</comment>
<keyword evidence="6" id="KW-0368">Histidine biosynthesis</keyword>
<dbReference type="HAMAP" id="MF_01023">
    <property type="entry name" value="HisC_aminotrans_2"/>
    <property type="match status" value="1"/>
</dbReference>
<dbReference type="GO" id="GO:0000105">
    <property type="term" value="P:L-histidine biosynthetic process"/>
    <property type="evidence" value="ECO:0007669"/>
    <property type="project" value="UniProtKB-KW"/>
</dbReference>
<keyword evidence="4" id="KW-0808">Transferase</keyword>
<dbReference type="SUPFAM" id="SSF53383">
    <property type="entry name" value="PLP-dependent transferases"/>
    <property type="match status" value="1"/>
</dbReference>
<evidence type="ECO:0000256" key="1">
    <source>
        <dbReference type="ARBA" id="ARBA00001933"/>
    </source>
</evidence>
<dbReference type="AlphaFoldDB" id="A0A0F9F139"/>